<keyword evidence="6" id="KW-0256">Endoplasmic reticulum</keyword>
<comment type="similarity">
    <text evidence="3">Belongs to the ATG2 family.</text>
</comment>
<evidence type="ECO:0000256" key="3">
    <source>
        <dbReference type="ARBA" id="ARBA00009714"/>
    </source>
</evidence>
<evidence type="ECO:0000256" key="10">
    <source>
        <dbReference type="ARBA" id="ARBA00024479"/>
    </source>
</evidence>
<sequence length="960" mass="109228">MSWIANTVPRQICQFLLNRYLGEILLEKVNIEQLSVDLIEGTGSINEVYLDVEGNTVTFFDQQWRVLQAVTQHTMVTMKRSSEHFGRQKSDNFPGATCLNKKEDQQQRINQALKKCDLPFELVEGFVGSITVKIPYSKVLNDSCNIEIDGLELTCQPRPKYQSVDLVASMIESVIGSMTTSVDLARSFVEENKNNDIDQKLQGIDTLAQLIQIILSRMKVNVNKIIIRLEYSEGIDAKATAVEVRIDRIAYVDETIDVKTPSNYPVTEQPQSCSNNNAAPGLSSASNEFVKLFRFSGISFYTDIFNKPAESRSSTMFSESKFYRNEDSTHPDSLQSDNLFKSTMSSHSVYHSLYMSSPSSSNDHSEFTYSAASNLRDSVYRNTDYSPLREDSPHQSPTSSNPVKFAECISDSLLLRMKFKNRKSDDENLIGKGGTAGFNAKVEIDFALGSLNVFLTPSQLKILARIAHGLLYQESSKSDSPNKPAGGKPMADDDYLKVETELRRKMDENRNPSFATRLNVSDLVSRGTETGRDFSLNEIKLGSSRRSCKSQSAASCTIPFTDDNLNNNSCRIHWNNVCVILTHDDPVTLNHDLSPSKLISGWTSSFFQIGQKIDSLKVGNLGKLRSLFHSSYKDDHLQFLATPLEFQWTWDNAAGTDIVFIAKKTEILEYLHKTENHELKQEPNIVEVLRFASSSKETEEESDIIVSYCTKHNQGHRLQFDLKKCRILVDLTIVDRLSNLLFHSGPFSRQSTDNKLSLKDKYLFDVPEANEYKDFDSHLMESFSEKIFQPNSCNFELSCPNLLLELSFPIPLLSPSNFLNNKFAWQLRRVRNERLNFEFQTVSHGDSGDSNLASLERSCFKPPGTCEGPFHRKHVAHENEQLIMVGNKTEIKEFRRECEKQIALRLEIRLQTVRLHLPSKSFYELLYNSIHFLAKKLKRWMYLSMHIDMCVETYKVAMVI</sequence>
<comment type="subcellular location">
    <subcellularLocation>
        <location evidence="1">Endoplasmic reticulum membrane</location>
        <topology evidence="1">Peripheral membrane protein</topology>
    </subcellularLocation>
    <subcellularLocation>
        <location evidence="2">Preautophagosomal structure membrane</location>
        <topology evidence="2">Peripheral membrane protein</topology>
    </subcellularLocation>
</comment>
<dbReference type="GO" id="GO:0034727">
    <property type="term" value="P:piecemeal microautophagy of the nucleus"/>
    <property type="evidence" value="ECO:0007669"/>
    <property type="project" value="TreeGrafter"/>
</dbReference>
<comment type="catalytic activity">
    <reaction evidence="11">
        <text>a 1,2-diacyl-sn-glycero-3-phosphoethanolamine(in) = a 1,2-diacyl-sn-glycero-3-phosphoethanolamine(out)</text>
        <dbReference type="Rhea" id="RHEA:38895"/>
        <dbReference type="ChEBI" id="CHEBI:64612"/>
    </reaction>
</comment>
<dbReference type="GO" id="GO:0000045">
    <property type="term" value="P:autophagosome assembly"/>
    <property type="evidence" value="ECO:0007669"/>
    <property type="project" value="TreeGrafter"/>
</dbReference>
<evidence type="ECO:0000256" key="5">
    <source>
        <dbReference type="ARBA" id="ARBA00022448"/>
    </source>
</evidence>
<evidence type="ECO:0000256" key="2">
    <source>
        <dbReference type="ARBA" id="ARBA00004623"/>
    </source>
</evidence>
<evidence type="ECO:0000256" key="8">
    <source>
        <dbReference type="ARBA" id="ARBA00023055"/>
    </source>
</evidence>
<dbReference type="GO" id="GO:0061908">
    <property type="term" value="C:phagophore"/>
    <property type="evidence" value="ECO:0007669"/>
    <property type="project" value="TreeGrafter"/>
</dbReference>
<evidence type="ECO:0000256" key="1">
    <source>
        <dbReference type="ARBA" id="ARBA00004406"/>
    </source>
</evidence>
<dbReference type="WBParaSite" id="nRc.2.0.1.t13216-RA">
    <property type="protein sequence ID" value="nRc.2.0.1.t13216-RA"/>
    <property type="gene ID" value="nRc.2.0.1.g13216"/>
</dbReference>
<proteinExistence type="inferred from homology"/>
<dbReference type="GO" id="GO:0000422">
    <property type="term" value="P:autophagy of mitochondrion"/>
    <property type="evidence" value="ECO:0007669"/>
    <property type="project" value="TreeGrafter"/>
</dbReference>
<dbReference type="GO" id="GO:0061723">
    <property type="term" value="P:glycophagy"/>
    <property type="evidence" value="ECO:0007669"/>
    <property type="project" value="TreeGrafter"/>
</dbReference>
<evidence type="ECO:0000256" key="6">
    <source>
        <dbReference type="ARBA" id="ARBA00022824"/>
    </source>
</evidence>
<dbReference type="GO" id="GO:0006869">
    <property type="term" value="P:lipid transport"/>
    <property type="evidence" value="ECO:0007669"/>
    <property type="project" value="UniProtKB-KW"/>
</dbReference>
<protein>
    <recommendedName>
        <fullName evidence="4">Autophagy-related protein 2</fullName>
    </recommendedName>
</protein>
<dbReference type="GO" id="GO:0032266">
    <property type="term" value="F:phosphatidylinositol-3-phosphate binding"/>
    <property type="evidence" value="ECO:0007669"/>
    <property type="project" value="TreeGrafter"/>
</dbReference>
<evidence type="ECO:0000256" key="11">
    <source>
        <dbReference type="ARBA" id="ARBA00024615"/>
    </source>
</evidence>
<dbReference type="GO" id="GO:0043495">
    <property type="term" value="F:protein-membrane adaptor activity"/>
    <property type="evidence" value="ECO:0007669"/>
    <property type="project" value="TreeGrafter"/>
</dbReference>
<dbReference type="GO" id="GO:0061709">
    <property type="term" value="P:reticulophagy"/>
    <property type="evidence" value="ECO:0007669"/>
    <property type="project" value="TreeGrafter"/>
</dbReference>
<evidence type="ECO:0000256" key="9">
    <source>
        <dbReference type="ARBA" id="ARBA00023136"/>
    </source>
</evidence>
<dbReference type="Proteomes" id="UP000887565">
    <property type="component" value="Unplaced"/>
</dbReference>
<name>A0A915IG90_ROMCU</name>
<organism evidence="13 14">
    <name type="scientific">Romanomermis culicivorax</name>
    <name type="common">Nematode worm</name>
    <dbReference type="NCBI Taxonomy" id="13658"/>
    <lineage>
        <taxon>Eukaryota</taxon>
        <taxon>Metazoa</taxon>
        <taxon>Ecdysozoa</taxon>
        <taxon>Nematoda</taxon>
        <taxon>Enoplea</taxon>
        <taxon>Dorylaimia</taxon>
        <taxon>Mermithida</taxon>
        <taxon>Mermithoidea</taxon>
        <taxon>Mermithidae</taxon>
        <taxon>Romanomermis</taxon>
    </lineage>
</organism>
<feature type="region of interest" description="Disordered" evidence="12">
    <location>
        <begin position="474"/>
        <end position="494"/>
    </location>
</feature>
<dbReference type="Pfam" id="PF13329">
    <property type="entry name" value="ATG2_CAD"/>
    <property type="match status" value="1"/>
</dbReference>
<evidence type="ECO:0000313" key="13">
    <source>
        <dbReference type="Proteomes" id="UP000887565"/>
    </source>
</evidence>
<dbReference type="PANTHER" id="PTHR13190:SF1">
    <property type="entry name" value="AUTOPHAGY-RELATED 2, ISOFORM A"/>
    <property type="match status" value="1"/>
</dbReference>
<keyword evidence="7" id="KW-0072">Autophagy</keyword>
<keyword evidence="13" id="KW-1185">Reference proteome</keyword>
<keyword evidence="8" id="KW-0445">Lipid transport</keyword>
<dbReference type="GO" id="GO:0005789">
    <property type="term" value="C:endoplasmic reticulum membrane"/>
    <property type="evidence" value="ECO:0007669"/>
    <property type="project" value="UniProtKB-SubCell"/>
</dbReference>
<dbReference type="AlphaFoldDB" id="A0A915IG90"/>
<evidence type="ECO:0000256" key="4">
    <source>
        <dbReference type="ARBA" id="ARBA00018070"/>
    </source>
</evidence>
<dbReference type="OMA" id="RECEKQI"/>
<comment type="catalytic activity">
    <reaction evidence="10">
        <text>a 1,2-diacyl-sn-glycero-3-phospho-L-serine(in) = a 1,2-diacyl-sn-glycero-3-phospho-L-serine(out)</text>
        <dbReference type="Rhea" id="RHEA:38663"/>
        <dbReference type="ChEBI" id="CHEBI:57262"/>
    </reaction>
</comment>
<dbReference type="InterPro" id="IPR026849">
    <property type="entry name" value="ATG2"/>
</dbReference>
<evidence type="ECO:0000313" key="14">
    <source>
        <dbReference type="WBParaSite" id="nRc.2.0.1.t13216-RA"/>
    </source>
</evidence>
<reference evidence="14" key="1">
    <citation type="submission" date="2022-11" db="UniProtKB">
        <authorList>
            <consortium name="WormBaseParasite"/>
        </authorList>
    </citation>
    <scope>IDENTIFICATION</scope>
</reference>
<evidence type="ECO:0000256" key="12">
    <source>
        <dbReference type="SAM" id="MobiDB-lite"/>
    </source>
</evidence>
<keyword evidence="5" id="KW-0813">Transport</keyword>
<dbReference type="GO" id="GO:0034045">
    <property type="term" value="C:phagophore assembly site membrane"/>
    <property type="evidence" value="ECO:0007669"/>
    <property type="project" value="UniProtKB-SubCell"/>
</dbReference>
<evidence type="ECO:0000256" key="7">
    <source>
        <dbReference type="ARBA" id="ARBA00023006"/>
    </source>
</evidence>
<keyword evidence="9" id="KW-0472">Membrane</keyword>
<accession>A0A915IG90</accession>
<dbReference type="PANTHER" id="PTHR13190">
    <property type="entry name" value="AUTOPHAGY-RELATED 2, ISOFORM A"/>
    <property type="match status" value="1"/>
</dbReference>
<feature type="region of interest" description="Disordered" evidence="12">
    <location>
        <begin position="383"/>
        <end position="403"/>
    </location>
</feature>